<proteinExistence type="predicted"/>
<sequence>MKTIASAPLAEKCHDAAVRPPAIKKRGLYILVSVLFTAPIRRYSPTGC</sequence>
<dbReference type="EMBL" id="CBWP010000021">
    <property type="protein sequence ID" value="CDL37153.1"/>
    <property type="molecule type" value="Genomic_DNA"/>
</dbReference>
<comment type="caution">
    <text evidence="1">The sequence shown here is derived from an EMBL/GenBank/DDBJ whole genome shotgun (WGS) entry which is preliminary data.</text>
</comment>
<evidence type="ECO:0000313" key="1">
    <source>
        <dbReference type="EMBL" id="CDL37153.1"/>
    </source>
</evidence>
<evidence type="ECO:0000313" key="2">
    <source>
        <dbReference type="Proteomes" id="UP000019194"/>
    </source>
</evidence>
<name>A0A7G2IL77_CITFR</name>
<dbReference type="Proteomes" id="UP000019194">
    <property type="component" value="Unassembled WGS sequence"/>
</dbReference>
<organism evidence="1 2">
    <name type="scientific">Citrobacter freundii</name>
    <dbReference type="NCBI Taxonomy" id="546"/>
    <lineage>
        <taxon>Bacteria</taxon>
        <taxon>Pseudomonadati</taxon>
        <taxon>Pseudomonadota</taxon>
        <taxon>Gammaproteobacteria</taxon>
        <taxon>Enterobacterales</taxon>
        <taxon>Enterobacteriaceae</taxon>
        <taxon>Citrobacter</taxon>
        <taxon>Citrobacter freundii complex</taxon>
    </lineage>
</organism>
<reference evidence="1 2" key="1">
    <citation type="submission" date="2013-10" db="EMBL/GenBank/DDBJ databases">
        <title>Antibiotic resistance diversity of beta-lactamase producers in the General Hospital Vienna.</title>
        <authorList>
            <person name="Barisic I."/>
            <person name="Mitteregger D."/>
            <person name="Hirschl A.M."/>
            <person name="Noehammer C."/>
            <person name="Wiesinger-Mayr H."/>
        </authorList>
    </citation>
    <scope>NUCLEOTIDE SEQUENCE [LARGE SCALE GENOMIC DNA]</scope>
    <source>
        <strain evidence="1 2">ISC11</strain>
    </source>
</reference>
<dbReference type="AlphaFoldDB" id="A0A7G2IL77"/>
<accession>A0A7G2IL77</accession>
<protein>
    <submittedName>
        <fullName evidence="1">Uncharacterized protein</fullName>
    </submittedName>
</protein>